<dbReference type="GO" id="GO:0003677">
    <property type="term" value="F:DNA binding"/>
    <property type="evidence" value="ECO:0007669"/>
    <property type="project" value="InterPro"/>
</dbReference>
<organism evidence="11 12">
    <name type="scientific">Pseudomonas fluorescens</name>
    <dbReference type="NCBI Taxonomy" id="294"/>
    <lineage>
        <taxon>Bacteria</taxon>
        <taxon>Pseudomonadati</taxon>
        <taxon>Pseudomonadota</taxon>
        <taxon>Gammaproteobacteria</taxon>
        <taxon>Pseudomonadales</taxon>
        <taxon>Pseudomonadaceae</taxon>
        <taxon>Pseudomonas</taxon>
    </lineage>
</organism>
<gene>
    <name evidence="11" type="primary">rep_2</name>
    <name evidence="11" type="ORF">PS685_01408</name>
</gene>
<dbReference type="GO" id="GO:0005524">
    <property type="term" value="F:ATP binding"/>
    <property type="evidence" value="ECO:0007669"/>
    <property type="project" value="UniProtKB-UniRule"/>
</dbReference>
<dbReference type="Proteomes" id="UP000326437">
    <property type="component" value="Unassembled WGS sequence"/>
</dbReference>
<evidence type="ECO:0000256" key="2">
    <source>
        <dbReference type="ARBA" id="ARBA00022801"/>
    </source>
</evidence>
<dbReference type="Pfam" id="PF00580">
    <property type="entry name" value="UvrD-helicase"/>
    <property type="match status" value="2"/>
</dbReference>
<dbReference type="AlphaFoldDB" id="A0A5E6YM97"/>
<dbReference type="PANTHER" id="PTHR11070:SF67">
    <property type="entry name" value="DNA 3'-5' HELICASE"/>
    <property type="match status" value="1"/>
</dbReference>
<evidence type="ECO:0000256" key="5">
    <source>
        <dbReference type="ARBA" id="ARBA00023235"/>
    </source>
</evidence>
<feature type="binding site" evidence="9">
    <location>
        <begin position="21"/>
        <end position="28"/>
    </location>
    <ligand>
        <name>ATP</name>
        <dbReference type="ChEBI" id="CHEBI:30616"/>
    </ligand>
</feature>
<dbReference type="EC" id="5.6.2.4" evidence="7"/>
<dbReference type="InterPro" id="IPR014016">
    <property type="entry name" value="UvrD-like_ATP-bd"/>
</dbReference>
<evidence type="ECO:0000256" key="3">
    <source>
        <dbReference type="ARBA" id="ARBA00022806"/>
    </source>
</evidence>
<evidence type="ECO:0000256" key="6">
    <source>
        <dbReference type="ARBA" id="ARBA00034617"/>
    </source>
</evidence>
<keyword evidence="4 9" id="KW-0067">ATP-binding</keyword>
<dbReference type="Gene3D" id="3.40.50.300">
    <property type="entry name" value="P-loop containing nucleotide triphosphate hydrolases"/>
    <property type="match status" value="2"/>
</dbReference>
<dbReference type="RefSeq" id="WP_150628534.1">
    <property type="nucleotide sequence ID" value="NZ_CABVHO010000008.1"/>
</dbReference>
<keyword evidence="2 9" id="KW-0378">Hydrolase</keyword>
<evidence type="ECO:0000256" key="9">
    <source>
        <dbReference type="PROSITE-ProRule" id="PRU00560"/>
    </source>
</evidence>
<comment type="catalytic activity">
    <reaction evidence="6">
        <text>Couples ATP hydrolysis with the unwinding of duplex DNA by translocating in the 3'-5' direction.</text>
        <dbReference type="EC" id="5.6.2.4"/>
    </reaction>
</comment>
<keyword evidence="5" id="KW-0413">Isomerase</keyword>
<dbReference type="OrthoDB" id="1100019at2"/>
<dbReference type="Pfam" id="PF13361">
    <property type="entry name" value="UvrD_C"/>
    <property type="match status" value="1"/>
</dbReference>
<keyword evidence="3 9" id="KW-0347">Helicase</keyword>
<dbReference type="GO" id="GO:0043138">
    <property type="term" value="F:3'-5' DNA helicase activity"/>
    <property type="evidence" value="ECO:0007669"/>
    <property type="project" value="UniProtKB-EC"/>
</dbReference>
<dbReference type="InterPro" id="IPR027417">
    <property type="entry name" value="P-loop_NTPase"/>
</dbReference>
<evidence type="ECO:0000313" key="12">
    <source>
        <dbReference type="Proteomes" id="UP000326437"/>
    </source>
</evidence>
<evidence type="ECO:0000256" key="8">
    <source>
        <dbReference type="ARBA" id="ARBA00048988"/>
    </source>
</evidence>
<dbReference type="EMBL" id="CABVHO010000008">
    <property type="protein sequence ID" value="VVN53919.1"/>
    <property type="molecule type" value="Genomic_DNA"/>
</dbReference>
<sequence length="544" mass="60994">MKLTDEQVAAIEFKGNLVITACPGSGKTTVMAEKIRNVLDGLRRHQGVVAITFTRKASKELEQRCRRGGKDTAASFFGTIDAFCLSEIIFPFASHVFSVPPASAEPKFRADLSAEELALVKSIEDTEGKLCSENFESYLPVLEKLFSMGCVFFDSISYLANHILSSSDACKRYLRARFVAVYVDEYQDSSALQHQLFLLLLEQCGLLGVCVGDVQQSIYGWREGSPEFIRELIISPRFTHMTIGKNHRCHSSITNYANRLYDPHCALLEGDEITVYRCEIGGDELEAASKLNTIIPQLAKRFSVSSNSKIVILTRSNKGLERLRDKLTLPCIIYTDDELALIESKNSRLWRSLLSYRFNVKLQANDIIMAHALNIDVNRDRLKKLRAVVRHVREVALEQLVPFLLQAAKTFTGNEAAENEISALVRVTQDRELLSQYHPSGDHQVQCMTLHKSKGLEFDVVIHLDLVEWSIPFQVLNGNPKTVHYPSLEQDLNLHYVGITRAKLGCVLVSTTKRFNAKGIATAAKTSCFFDLPGLGGLFKQVRK</sequence>
<dbReference type="GO" id="GO:0016887">
    <property type="term" value="F:ATP hydrolysis activity"/>
    <property type="evidence" value="ECO:0007669"/>
    <property type="project" value="RHEA"/>
</dbReference>
<reference evidence="11 12" key="1">
    <citation type="submission" date="2019-09" db="EMBL/GenBank/DDBJ databases">
        <authorList>
            <person name="Chandra G."/>
            <person name="Truman W A."/>
        </authorList>
    </citation>
    <scope>NUCLEOTIDE SEQUENCE [LARGE SCALE GENOMIC DNA]</scope>
    <source>
        <strain evidence="11">PS685</strain>
    </source>
</reference>
<dbReference type="SUPFAM" id="SSF52540">
    <property type="entry name" value="P-loop containing nucleoside triphosphate hydrolases"/>
    <property type="match status" value="1"/>
</dbReference>
<protein>
    <recommendedName>
        <fullName evidence="7">DNA 3'-5' helicase</fullName>
        <ecNumber evidence="7">5.6.2.4</ecNumber>
    </recommendedName>
</protein>
<dbReference type="PANTHER" id="PTHR11070">
    <property type="entry name" value="UVRD / RECB / PCRA DNA HELICASE FAMILY MEMBER"/>
    <property type="match status" value="1"/>
</dbReference>
<proteinExistence type="predicted"/>
<evidence type="ECO:0000256" key="4">
    <source>
        <dbReference type="ARBA" id="ARBA00022840"/>
    </source>
</evidence>
<comment type="catalytic activity">
    <reaction evidence="8">
        <text>ATP + H2O = ADP + phosphate + H(+)</text>
        <dbReference type="Rhea" id="RHEA:13065"/>
        <dbReference type="ChEBI" id="CHEBI:15377"/>
        <dbReference type="ChEBI" id="CHEBI:15378"/>
        <dbReference type="ChEBI" id="CHEBI:30616"/>
        <dbReference type="ChEBI" id="CHEBI:43474"/>
        <dbReference type="ChEBI" id="CHEBI:456216"/>
        <dbReference type="EC" id="5.6.2.4"/>
    </reaction>
</comment>
<name>A0A5E6YM97_PSEFL</name>
<dbReference type="InterPro" id="IPR014017">
    <property type="entry name" value="DNA_helicase_UvrD-like_C"/>
</dbReference>
<evidence type="ECO:0000256" key="7">
    <source>
        <dbReference type="ARBA" id="ARBA00034808"/>
    </source>
</evidence>
<evidence type="ECO:0000259" key="10">
    <source>
        <dbReference type="PROSITE" id="PS51198"/>
    </source>
</evidence>
<evidence type="ECO:0000313" key="11">
    <source>
        <dbReference type="EMBL" id="VVN53919.1"/>
    </source>
</evidence>
<keyword evidence="1 9" id="KW-0547">Nucleotide-binding</keyword>
<accession>A0A5E6YM97</accession>
<feature type="domain" description="UvrD-like helicase ATP-binding" evidence="10">
    <location>
        <begin position="1"/>
        <end position="250"/>
    </location>
</feature>
<dbReference type="PROSITE" id="PS51198">
    <property type="entry name" value="UVRD_HELICASE_ATP_BIND"/>
    <property type="match status" value="1"/>
</dbReference>
<dbReference type="InterPro" id="IPR000212">
    <property type="entry name" value="DNA_helicase_UvrD/REP"/>
</dbReference>
<evidence type="ECO:0000256" key="1">
    <source>
        <dbReference type="ARBA" id="ARBA00022741"/>
    </source>
</evidence>